<dbReference type="Proteomes" id="UP000261325">
    <property type="component" value="Unassembled WGS sequence"/>
</dbReference>
<evidence type="ECO:0000256" key="1">
    <source>
        <dbReference type="SAM" id="Phobius"/>
    </source>
</evidence>
<sequence>MIGFAAFKLLISIGILLPLRLLTRVRQAVDKRQSTPEYNRYGVARQLLSCVRPGMLGRPYDAAIHQRKGLHVALPRFP</sequence>
<evidence type="ECO:0000313" key="2">
    <source>
        <dbReference type="EMBL" id="HAC29443.1"/>
    </source>
</evidence>
<evidence type="ECO:0000313" key="3">
    <source>
        <dbReference type="Proteomes" id="UP000261325"/>
    </source>
</evidence>
<keyword evidence="1" id="KW-1133">Transmembrane helix</keyword>
<protein>
    <submittedName>
        <fullName evidence="2">Uncharacterized protein</fullName>
    </submittedName>
</protein>
<name>A0A3B8WK09_MARNT</name>
<keyword evidence="1" id="KW-0472">Membrane</keyword>
<comment type="caution">
    <text evidence="2">The sequence shown here is derived from an EMBL/GenBank/DDBJ whole genome shotgun (WGS) entry which is preliminary data.</text>
</comment>
<feature type="transmembrane region" description="Helical" evidence="1">
    <location>
        <begin position="6"/>
        <end position="23"/>
    </location>
</feature>
<keyword evidence="1" id="KW-0812">Transmembrane</keyword>
<proteinExistence type="predicted"/>
<dbReference type="AlphaFoldDB" id="A0A3B8WK09"/>
<accession>A0A3B8WK09</accession>
<organism evidence="2 3">
    <name type="scientific">Marinobacter nauticus</name>
    <name type="common">Marinobacter hydrocarbonoclasticus</name>
    <name type="synonym">Marinobacter aquaeolei</name>
    <dbReference type="NCBI Taxonomy" id="2743"/>
    <lineage>
        <taxon>Bacteria</taxon>
        <taxon>Pseudomonadati</taxon>
        <taxon>Pseudomonadota</taxon>
        <taxon>Gammaproteobacteria</taxon>
        <taxon>Pseudomonadales</taxon>
        <taxon>Marinobacteraceae</taxon>
        <taxon>Marinobacter</taxon>
    </lineage>
</organism>
<reference evidence="2 3" key="1">
    <citation type="journal article" date="2018" name="Nat. Biotechnol.">
        <title>A standardized bacterial taxonomy based on genome phylogeny substantially revises the tree of life.</title>
        <authorList>
            <person name="Parks D.H."/>
            <person name="Chuvochina M."/>
            <person name="Waite D.W."/>
            <person name="Rinke C."/>
            <person name="Skarshewski A."/>
            <person name="Chaumeil P.A."/>
            <person name="Hugenholtz P."/>
        </authorList>
    </citation>
    <scope>NUCLEOTIDE SEQUENCE [LARGE SCALE GENOMIC DNA]</scope>
    <source>
        <strain evidence="2">UBA9049</strain>
    </source>
</reference>
<dbReference type="EMBL" id="DLYI01000220">
    <property type="protein sequence ID" value="HAC29443.1"/>
    <property type="molecule type" value="Genomic_DNA"/>
</dbReference>
<gene>
    <name evidence="2" type="ORF">DCF82_16790</name>
</gene>